<proteinExistence type="predicted"/>
<dbReference type="EnsemblMetazoa" id="SCAU010867-RA">
    <property type="protein sequence ID" value="SCAU010867-PA"/>
    <property type="gene ID" value="SCAU010867"/>
</dbReference>
<feature type="region of interest" description="Disordered" evidence="1">
    <location>
        <begin position="311"/>
        <end position="362"/>
    </location>
</feature>
<dbReference type="AlphaFoldDB" id="A0A1I8PT17"/>
<dbReference type="STRING" id="35570.A0A1I8PT17"/>
<dbReference type="GO" id="GO:0007423">
    <property type="term" value="P:sensory organ development"/>
    <property type="evidence" value="ECO:0007669"/>
    <property type="project" value="TreeGrafter"/>
</dbReference>
<dbReference type="InterPro" id="IPR011598">
    <property type="entry name" value="bHLH_dom"/>
</dbReference>
<feature type="region of interest" description="Disordered" evidence="1">
    <location>
        <begin position="1"/>
        <end position="21"/>
    </location>
</feature>
<feature type="compositionally biased region" description="Polar residues" evidence="1">
    <location>
        <begin position="311"/>
        <end position="324"/>
    </location>
</feature>
<dbReference type="CDD" id="cd11428">
    <property type="entry name" value="bHLH_TS_NGN"/>
    <property type="match status" value="1"/>
</dbReference>
<dbReference type="GO" id="GO:0070888">
    <property type="term" value="F:E-box binding"/>
    <property type="evidence" value="ECO:0007669"/>
    <property type="project" value="TreeGrafter"/>
</dbReference>
<evidence type="ECO:0000313" key="4">
    <source>
        <dbReference type="Proteomes" id="UP000095300"/>
    </source>
</evidence>
<dbReference type="PANTHER" id="PTHR19290:SF163">
    <property type="entry name" value="BASIC HELIX-LOOP-HELIX NEURAL TRANSCRIPTION FACTOR TAP"/>
    <property type="match status" value="1"/>
</dbReference>
<dbReference type="GO" id="GO:0000981">
    <property type="term" value="F:DNA-binding transcription factor activity, RNA polymerase II-specific"/>
    <property type="evidence" value="ECO:0007669"/>
    <property type="project" value="TreeGrafter"/>
</dbReference>
<dbReference type="OrthoDB" id="5969565at2759"/>
<protein>
    <recommendedName>
        <fullName evidence="2">BHLH domain-containing protein</fullName>
    </recommendedName>
</protein>
<keyword evidence="4" id="KW-1185">Reference proteome</keyword>
<feature type="compositionally biased region" description="Low complexity" evidence="1">
    <location>
        <begin position="383"/>
        <end position="398"/>
    </location>
</feature>
<dbReference type="GO" id="GO:0005634">
    <property type="term" value="C:nucleus"/>
    <property type="evidence" value="ECO:0007669"/>
    <property type="project" value="TreeGrafter"/>
</dbReference>
<feature type="compositionally biased region" description="Polar residues" evidence="1">
    <location>
        <begin position="154"/>
        <end position="163"/>
    </location>
</feature>
<sequence>MSSCYSGFEDRSFDFEEDDNSSFDSGYEKSFETEFNAKPRKLVFDNAVDYSGAPSGPCTVGEGVSPLQSSFLNTSHVGLPLISGLFDGSSNHSSRSGRTLVEHVISKAPPEDIEFSPKLGTQTSTPSKRPAGGESSDDQPTEPKPKRKYAVGQNRMTRSRSPTQVMRIKKFRRVKANDRERNRMHMLNDALERLRVTLPQLPEETKLTKIEILRFAHNYIFALVQVLESGGTLNLDLEKLQNFTLSGERITKELFDALFVNPQPHMMMSGSGFMGYGRVPHYGQHYQQHMPFNGAAPPGYQLNYDMHASANSPQPSCAANTHSSAPAGFTPHDFLNSMRHYSYQQQQQTQIGNGDRKPDPNFCQQKYELFKDTFEAAAQMHKPPTSSSTGSSTSSMPSNITAGYAMNAGHAAATRHLASTQITSQSAAAGTHALANGYAMESTNFHQASSYYTQTPPWKDFNEQVINTGPCKGYAAAFSAV</sequence>
<dbReference type="PROSITE" id="PS50888">
    <property type="entry name" value="BHLH"/>
    <property type="match status" value="1"/>
</dbReference>
<dbReference type="InterPro" id="IPR050359">
    <property type="entry name" value="bHLH_transcription_factors"/>
</dbReference>
<gene>
    <name evidence="3" type="primary">106082369</name>
</gene>
<dbReference type="GO" id="GO:0061564">
    <property type="term" value="P:axon development"/>
    <property type="evidence" value="ECO:0007669"/>
    <property type="project" value="TreeGrafter"/>
</dbReference>
<dbReference type="Pfam" id="PF00010">
    <property type="entry name" value="HLH"/>
    <property type="match status" value="1"/>
</dbReference>
<name>A0A1I8PT17_STOCA</name>
<dbReference type="SMART" id="SM00353">
    <property type="entry name" value="HLH"/>
    <property type="match status" value="1"/>
</dbReference>
<dbReference type="PANTHER" id="PTHR19290">
    <property type="entry name" value="BASIC HELIX-LOOP-HELIX PROTEIN NEUROGENIN-RELATED"/>
    <property type="match status" value="1"/>
</dbReference>
<evidence type="ECO:0000256" key="1">
    <source>
        <dbReference type="SAM" id="MobiDB-lite"/>
    </source>
</evidence>
<evidence type="ECO:0000313" key="3">
    <source>
        <dbReference type="EnsemblMetazoa" id="SCAU010867-PA"/>
    </source>
</evidence>
<dbReference type="GO" id="GO:0045944">
    <property type="term" value="P:positive regulation of transcription by RNA polymerase II"/>
    <property type="evidence" value="ECO:0007669"/>
    <property type="project" value="TreeGrafter"/>
</dbReference>
<dbReference type="KEGG" id="scac:106082369"/>
<dbReference type="GO" id="GO:0046983">
    <property type="term" value="F:protein dimerization activity"/>
    <property type="evidence" value="ECO:0007669"/>
    <property type="project" value="InterPro"/>
</dbReference>
<organism evidence="3 4">
    <name type="scientific">Stomoxys calcitrans</name>
    <name type="common">Stable fly</name>
    <name type="synonym">Conops calcitrans</name>
    <dbReference type="NCBI Taxonomy" id="35570"/>
    <lineage>
        <taxon>Eukaryota</taxon>
        <taxon>Metazoa</taxon>
        <taxon>Ecdysozoa</taxon>
        <taxon>Arthropoda</taxon>
        <taxon>Hexapoda</taxon>
        <taxon>Insecta</taxon>
        <taxon>Pterygota</taxon>
        <taxon>Neoptera</taxon>
        <taxon>Endopterygota</taxon>
        <taxon>Diptera</taxon>
        <taxon>Brachycera</taxon>
        <taxon>Muscomorpha</taxon>
        <taxon>Muscoidea</taxon>
        <taxon>Muscidae</taxon>
        <taxon>Stomoxys</taxon>
    </lineage>
</organism>
<accession>A0A1I8PT17</accession>
<dbReference type="Proteomes" id="UP000095300">
    <property type="component" value="Unassembled WGS sequence"/>
</dbReference>
<reference evidence="3" key="1">
    <citation type="submission" date="2020-05" db="UniProtKB">
        <authorList>
            <consortium name="EnsemblMetazoa"/>
        </authorList>
    </citation>
    <scope>IDENTIFICATION</scope>
    <source>
        <strain evidence="3">USDA</strain>
    </source>
</reference>
<dbReference type="VEuPathDB" id="VectorBase:SCAU010867"/>
<feature type="domain" description="BHLH" evidence="2">
    <location>
        <begin position="171"/>
        <end position="223"/>
    </location>
</feature>
<feature type="region of interest" description="Disordered" evidence="1">
    <location>
        <begin position="107"/>
        <end position="163"/>
    </location>
</feature>
<dbReference type="Gene3D" id="4.10.280.10">
    <property type="entry name" value="Helix-loop-helix DNA-binding domain"/>
    <property type="match status" value="1"/>
</dbReference>
<dbReference type="InterPro" id="IPR036638">
    <property type="entry name" value="HLH_DNA-bd_sf"/>
</dbReference>
<feature type="region of interest" description="Disordered" evidence="1">
    <location>
        <begin position="378"/>
        <end position="398"/>
    </location>
</feature>
<dbReference type="SUPFAM" id="SSF47459">
    <property type="entry name" value="HLH, helix-loop-helix DNA-binding domain"/>
    <property type="match status" value="1"/>
</dbReference>
<evidence type="ECO:0000259" key="2">
    <source>
        <dbReference type="PROSITE" id="PS50888"/>
    </source>
</evidence>